<proteinExistence type="predicted"/>
<name>A0A0F9ST73_9ZZZZ</name>
<evidence type="ECO:0000313" key="1">
    <source>
        <dbReference type="EMBL" id="KKN72200.1"/>
    </source>
</evidence>
<gene>
    <name evidence="1" type="ORF">LCGC14_0413370</name>
</gene>
<organism evidence="1">
    <name type="scientific">marine sediment metagenome</name>
    <dbReference type="NCBI Taxonomy" id="412755"/>
    <lineage>
        <taxon>unclassified sequences</taxon>
        <taxon>metagenomes</taxon>
        <taxon>ecological metagenomes</taxon>
    </lineage>
</organism>
<comment type="caution">
    <text evidence="1">The sequence shown here is derived from an EMBL/GenBank/DDBJ whole genome shotgun (WGS) entry which is preliminary data.</text>
</comment>
<dbReference type="AlphaFoldDB" id="A0A0F9ST73"/>
<accession>A0A0F9ST73</accession>
<dbReference type="EMBL" id="LAZR01000367">
    <property type="protein sequence ID" value="KKN72200.1"/>
    <property type="molecule type" value="Genomic_DNA"/>
</dbReference>
<sequence>MVDVLVELCAGSAALTRWCSGGWKLVSYAGGKDGYAEIIADLMDLRRVERVLLAEPGIWHDVWVALTWGLSDRVADVVEQWQYEDARTLWDALRGGRGQHDHEWVRAARALVLVAGTHGGHERGGFKGLHVNRPSVDGFIPSRGSLAWRLREVPELPPIEVFKYAADVEPFAGACVYIDPPYKGRSGYDHALTRFEVIELAMAWKNAGARVVAVSEAAPLQFDDSWTTHELTAARRGQVRRNSRSAQEWLTVYKKT</sequence>
<reference evidence="1" key="1">
    <citation type="journal article" date="2015" name="Nature">
        <title>Complex archaea that bridge the gap between prokaryotes and eukaryotes.</title>
        <authorList>
            <person name="Spang A."/>
            <person name="Saw J.H."/>
            <person name="Jorgensen S.L."/>
            <person name="Zaremba-Niedzwiedzka K."/>
            <person name="Martijn J."/>
            <person name="Lind A.E."/>
            <person name="van Eijk R."/>
            <person name="Schleper C."/>
            <person name="Guy L."/>
            <person name="Ettema T.J."/>
        </authorList>
    </citation>
    <scope>NUCLEOTIDE SEQUENCE</scope>
</reference>
<protein>
    <recommendedName>
        <fullName evidence="2">DNA adenine methylase</fullName>
    </recommendedName>
</protein>
<evidence type="ECO:0008006" key="2">
    <source>
        <dbReference type="Google" id="ProtNLM"/>
    </source>
</evidence>